<dbReference type="Proteomes" id="UP001187682">
    <property type="component" value="Unassembled WGS sequence"/>
</dbReference>
<feature type="domain" description="BPL/LPL catalytic" evidence="5">
    <location>
        <begin position="77"/>
        <end position="284"/>
    </location>
</feature>
<comment type="function">
    <text evidence="1">Catalyzes both the ATP-dependent activation of exogenously supplied lipoate to lipoyl-AMP and the transfer of the activated lipoyl onto the lipoyl domains of lipoate-dependent enzymes.</text>
</comment>
<evidence type="ECO:0000256" key="2">
    <source>
        <dbReference type="ARBA" id="ARBA00005085"/>
    </source>
</evidence>
<dbReference type="InterPro" id="IPR004562">
    <property type="entry name" value="LipoylTrfase_LipoateP_Ligase"/>
</dbReference>
<evidence type="ECO:0000313" key="6">
    <source>
        <dbReference type="EMBL" id="SPO03533.1"/>
    </source>
</evidence>
<sequence>MRRASPLLSVLRTTLSRVGREALPHPHHRPHLQGALPRRHFTSAASDPSNKIQFYLSRSNDPYLNLSIEHHLLQNTPADSTVLFVYTNRPCIVIGRNQNPWVEVNLPLVESLRSHGGRELSLDEPLEVDLVRRRSGGGAVFHDGGNVNYCVICPPAVFDRDRHAEMVVRALRGLGVSGARVNARHDIVVDSAADGQEGEPLQTFKVSGSAFKLTRLRSLHHGTCLLSSPNLGGISEFLRSPGEPFIKARGVESVRSRVRNVGVGNAEFEEGVRAEFGNMYGGFDVDCVVGDEAGEISKIKEGMMELKSRDWIYGQTPRFTFSTTPTAEDPRPRPAISFDADLRLDVRQGIIQELTVDGKSLATLEKGSNCFYDLPSWGTLMESAGMESTKASRVGSRLQELLGGSRKTV</sequence>
<comment type="similarity">
    <text evidence="3">Belongs to the LplA family.</text>
</comment>
<dbReference type="CDD" id="cd16443">
    <property type="entry name" value="LplA"/>
    <property type="match status" value="1"/>
</dbReference>
<evidence type="ECO:0000256" key="1">
    <source>
        <dbReference type="ARBA" id="ARBA00003253"/>
    </source>
</evidence>
<dbReference type="PROSITE" id="PS51733">
    <property type="entry name" value="BPL_LPL_CATALYTIC"/>
    <property type="match status" value="1"/>
</dbReference>
<dbReference type="EMBL" id="ONZQ02000008">
    <property type="protein sequence ID" value="SPO03533.1"/>
    <property type="molecule type" value="Genomic_DNA"/>
</dbReference>
<gene>
    <name evidence="6" type="ORF">DNG_06216</name>
</gene>
<dbReference type="InterPro" id="IPR045864">
    <property type="entry name" value="aa-tRNA-synth_II/BPL/LPL"/>
</dbReference>
<accession>A0AAE8N1U9</accession>
<reference evidence="6" key="1">
    <citation type="submission" date="2018-03" db="EMBL/GenBank/DDBJ databases">
        <authorList>
            <person name="Guldener U."/>
        </authorList>
    </citation>
    <scope>NUCLEOTIDE SEQUENCE</scope>
</reference>
<name>A0AAE8N1U9_9PEZI</name>
<dbReference type="SUPFAM" id="SSF55681">
    <property type="entry name" value="Class II aaRS and biotin synthetases"/>
    <property type="match status" value="1"/>
</dbReference>
<dbReference type="PANTHER" id="PTHR12561">
    <property type="entry name" value="LIPOATE-PROTEIN LIGASE"/>
    <property type="match status" value="1"/>
</dbReference>
<dbReference type="GO" id="GO:0009249">
    <property type="term" value="P:protein lipoylation"/>
    <property type="evidence" value="ECO:0007669"/>
    <property type="project" value="InterPro"/>
</dbReference>
<dbReference type="Gene3D" id="3.30.930.10">
    <property type="entry name" value="Bira Bifunctional Protein, Domain 2"/>
    <property type="match status" value="1"/>
</dbReference>
<proteinExistence type="inferred from homology"/>
<dbReference type="Gene3D" id="3.30.390.50">
    <property type="entry name" value="CO dehydrogenase flavoprotein, C-terminal domain"/>
    <property type="match status" value="1"/>
</dbReference>
<keyword evidence="7" id="KW-1185">Reference proteome</keyword>
<organism evidence="6 7">
    <name type="scientific">Cephalotrichum gorgonifer</name>
    <dbReference type="NCBI Taxonomy" id="2041049"/>
    <lineage>
        <taxon>Eukaryota</taxon>
        <taxon>Fungi</taxon>
        <taxon>Dikarya</taxon>
        <taxon>Ascomycota</taxon>
        <taxon>Pezizomycotina</taxon>
        <taxon>Sordariomycetes</taxon>
        <taxon>Hypocreomycetidae</taxon>
        <taxon>Microascales</taxon>
        <taxon>Microascaceae</taxon>
        <taxon>Cephalotrichum</taxon>
    </lineage>
</organism>
<dbReference type="InterPro" id="IPR004143">
    <property type="entry name" value="BPL_LPL_catalytic"/>
</dbReference>
<dbReference type="Pfam" id="PF21948">
    <property type="entry name" value="LplA-B_cat"/>
    <property type="match status" value="1"/>
</dbReference>
<comment type="caution">
    <text evidence="6">The sequence shown here is derived from an EMBL/GenBank/DDBJ whole genome shotgun (WGS) entry which is preliminary data.</text>
</comment>
<evidence type="ECO:0000256" key="4">
    <source>
        <dbReference type="ARBA" id="ARBA00015925"/>
    </source>
</evidence>
<dbReference type="AlphaFoldDB" id="A0AAE8N1U9"/>
<evidence type="ECO:0000313" key="7">
    <source>
        <dbReference type="Proteomes" id="UP001187682"/>
    </source>
</evidence>
<protein>
    <recommendedName>
        <fullName evidence="4">Putative lipoate-protein ligase A</fullName>
    </recommendedName>
</protein>
<dbReference type="GO" id="GO:0005739">
    <property type="term" value="C:mitochondrion"/>
    <property type="evidence" value="ECO:0007669"/>
    <property type="project" value="TreeGrafter"/>
</dbReference>
<dbReference type="GO" id="GO:0017118">
    <property type="term" value="F:lipoyltransferase activity"/>
    <property type="evidence" value="ECO:0007669"/>
    <property type="project" value="TreeGrafter"/>
</dbReference>
<evidence type="ECO:0000256" key="3">
    <source>
        <dbReference type="ARBA" id="ARBA00008242"/>
    </source>
</evidence>
<evidence type="ECO:0000259" key="5">
    <source>
        <dbReference type="PROSITE" id="PS51733"/>
    </source>
</evidence>
<comment type="pathway">
    <text evidence="2">Protein modification; protein lipoylation via exogenous pathway; protein N(6)-(lipoyl)lysine from lipoate: step 2/2.</text>
</comment>
<dbReference type="PANTHER" id="PTHR12561:SF3">
    <property type="entry name" value="LIPOYLTRANSFERASE 1, MITOCHONDRIAL"/>
    <property type="match status" value="1"/>
</dbReference>